<dbReference type="GO" id="GO:0005840">
    <property type="term" value="C:ribosome"/>
    <property type="evidence" value="ECO:0007669"/>
    <property type="project" value="UniProtKB-KW"/>
</dbReference>
<dbReference type="InterPro" id="IPR000182">
    <property type="entry name" value="GNAT_dom"/>
</dbReference>
<sequence>MIREMQRLTQRLWSQRSIWHVGDLAWQRFSHVGREREWQFELWERDGQVAAWAWEQRDAGLLLQVDPAHPDLADEVLARFPGREVVVLDAEHHLIDALERHGYTRQDGRYQVFMTHDLRDLPEPEVPEGFTVRSVTEADLARRVEVHQRVWHPSRVTEESYRNVMAAWPYRSDLDWVVEAPDGRFAAYCLIWLDDHNRVGELEPVGTHPDFRRAGLGRAACLGAMRALRALSADQAVVYPVHDRPAKQFYEHLGFRPYARTLNYAP</sequence>
<proteinExistence type="predicted"/>
<dbReference type="Pfam" id="PF00583">
    <property type="entry name" value="Acetyltransf_1"/>
    <property type="match status" value="1"/>
</dbReference>
<evidence type="ECO:0000256" key="1">
    <source>
        <dbReference type="ARBA" id="ARBA00022679"/>
    </source>
</evidence>
<dbReference type="Gene3D" id="3.40.630.30">
    <property type="match status" value="1"/>
</dbReference>
<dbReference type="PANTHER" id="PTHR43877:SF1">
    <property type="entry name" value="ACETYLTRANSFERASE"/>
    <property type="match status" value="1"/>
</dbReference>
<keyword evidence="2" id="KW-0012">Acyltransferase</keyword>
<dbReference type="GO" id="GO:0016747">
    <property type="term" value="F:acyltransferase activity, transferring groups other than amino-acyl groups"/>
    <property type="evidence" value="ECO:0007669"/>
    <property type="project" value="InterPro"/>
</dbReference>
<reference evidence="5" key="1">
    <citation type="submission" date="2016-10" db="EMBL/GenBank/DDBJ databases">
        <authorList>
            <person name="Varghese N."/>
            <person name="Submissions S."/>
        </authorList>
    </citation>
    <scope>NUCLEOTIDE SEQUENCE [LARGE SCALE GENOMIC DNA]</scope>
    <source>
        <strain evidence="5">CGMCC 4.3525</strain>
    </source>
</reference>
<dbReference type="PANTHER" id="PTHR43877">
    <property type="entry name" value="AMINOALKYLPHOSPHONATE N-ACETYLTRANSFERASE-RELATED-RELATED"/>
    <property type="match status" value="1"/>
</dbReference>
<keyword evidence="4" id="KW-0687">Ribonucleoprotein</keyword>
<dbReference type="InterPro" id="IPR016181">
    <property type="entry name" value="Acyl_CoA_acyltransferase"/>
</dbReference>
<evidence type="ECO:0000259" key="3">
    <source>
        <dbReference type="PROSITE" id="PS51186"/>
    </source>
</evidence>
<evidence type="ECO:0000313" key="4">
    <source>
        <dbReference type="EMBL" id="SES36931.1"/>
    </source>
</evidence>
<evidence type="ECO:0000256" key="2">
    <source>
        <dbReference type="ARBA" id="ARBA00023315"/>
    </source>
</evidence>
<evidence type="ECO:0000313" key="5">
    <source>
        <dbReference type="Proteomes" id="UP000199352"/>
    </source>
</evidence>
<dbReference type="PROSITE" id="PS51186">
    <property type="entry name" value="GNAT"/>
    <property type="match status" value="1"/>
</dbReference>
<gene>
    <name evidence="4" type="ORF">SAMN05216188_1428</name>
</gene>
<dbReference type="EMBL" id="FOFR01000042">
    <property type="protein sequence ID" value="SES36931.1"/>
    <property type="molecule type" value="Genomic_DNA"/>
</dbReference>
<name>A0A1H9WT07_9PSEU</name>
<dbReference type="SUPFAM" id="SSF55729">
    <property type="entry name" value="Acyl-CoA N-acyltransferases (Nat)"/>
    <property type="match status" value="1"/>
</dbReference>
<keyword evidence="5" id="KW-1185">Reference proteome</keyword>
<dbReference type="Proteomes" id="UP000199352">
    <property type="component" value="Unassembled WGS sequence"/>
</dbReference>
<keyword evidence="1" id="KW-0808">Transferase</keyword>
<feature type="domain" description="N-acetyltransferase" evidence="3">
    <location>
        <begin position="130"/>
        <end position="266"/>
    </location>
</feature>
<dbReference type="CDD" id="cd04301">
    <property type="entry name" value="NAT_SF"/>
    <property type="match status" value="1"/>
</dbReference>
<accession>A0A1H9WT07</accession>
<dbReference type="AlphaFoldDB" id="A0A1H9WT07"/>
<protein>
    <submittedName>
        <fullName evidence="4">Ribosomal protein S18 acetylase RimI</fullName>
    </submittedName>
</protein>
<dbReference type="InterPro" id="IPR050832">
    <property type="entry name" value="Bact_Acetyltransf"/>
</dbReference>
<keyword evidence="4" id="KW-0689">Ribosomal protein</keyword>
<dbReference type="STRING" id="402600.SAMN05216188_1428"/>
<organism evidence="4 5">
    <name type="scientific">Lentzea xinjiangensis</name>
    <dbReference type="NCBI Taxonomy" id="402600"/>
    <lineage>
        <taxon>Bacteria</taxon>
        <taxon>Bacillati</taxon>
        <taxon>Actinomycetota</taxon>
        <taxon>Actinomycetes</taxon>
        <taxon>Pseudonocardiales</taxon>
        <taxon>Pseudonocardiaceae</taxon>
        <taxon>Lentzea</taxon>
    </lineage>
</organism>